<name>A0A8J4WV74_CLAMG</name>
<proteinExistence type="predicted"/>
<dbReference type="InterPro" id="IPR033333">
    <property type="entry name" value="FANCB"/>
</dbReference>
<accession>A0A8J4WV74</accession>
<dbReference type="AlphaFoldDB" id="A0A8J4WV74"/>
<protein>
    <submittedName>
        <fullName evidence="1">Fanconi anemia group B protein</fullName>
    </submittedName>
</protein>
<dbReference type="Proteomes" id="UP000727407">
    <property type="component" value="Unassembled WGS sequence"/>
</dbReference>
<dbReference type="EMBL" id="QNUK01000529">
    <property type="protein sequence ID" value="KAF5892066.1"/>
    <property type="molecule type" value="Genomic_DNA"/>
</dbReference>
<gene>
    <name evidence="1" type="primary">fancb</name>
    <name evidence="1" type="ORF">DAT39_018226</name>
</gene>
<dbReference type="GO" id="GO:0036297">
    <property type="term" value="P:interstrand cross-link repair"/>
    <property type="evidence" value="ECO:0007669"/>
    <property type="project" value="InterPro"/>
</dbReference>
<dbReference type="GO" id="GO:0043240">
    <property type="term" value="C:Fanconi anaemia nuclear complex"/>
    <property type="evidence" value="ECO:0007669"/>
    <property type="project" value="InterPro"/>
</dbReference>
<dbReference type="PANTHER" id="PTHR28450">
    <property type="entry name" value="FANCONI ANEMIA GROUP B PROTEIN"/>
    <property type="match status" value="1"/>
</dbReference>
<organism evidence="1 2">
    <name type="scientific">Clarias magur</name>
    <name type="common">Asian catfish</name>
    <name type="synonym">Macropteronotus magur</name>
    <dbReference type="NCBI Taxonomy" id="1594786"/>
    <lineage>
        <taxon>Eukaryota</taxon>
        <taxon>Metazoa</taxon>
        <taxon>Chordata</taxon>
        <taxon>Craniata</taxon>
        <taxon>Vertebrata</taxon>
        <taxon>Euteleostomi</taxon>
        <taxon>Actinopterygii</taxon>
        <taxon>Neopterygii</taxon>
        <taxon>Teleostei</taxon>
        <taxon>Ostariophysi</taxon>
        <taxon>Siluriformes</taxon>
        <taxon>Clariidae</taxon>
        <taxon>Clarias</taxon>
    </lineage>
</organism>
<reference evidence="1" key="1">
    <citation type="submission" date="2020-07" db="EMBL/GenBank/DDBJ databases">
        <title>Clarias magur genome sequencing, assembly and annotation.</title>
        <authorList>
            <person name="Kushwaha B."/>
            <person name="Kumar R."/>
            <person name="Das P."/>
            <person name="Joshi C.G."/>
            <person name="Kumar D."/>
            <person name="Nagpure N.S."/>
            <person name="Pandey M."/>
            <person name="Agarwal S."/>
            <person name="Srivastava S."/>
            <person name="Singh M."/>
            <person name="Sahoo L."/>
            <person name="Jayasankar P."/>
            <person name="Meher P.K."/>
            <person name="Koringa P.G."/>
            <person name="Iquebal M.A."/>
            <person name="Das S.P."/>
            <person name="Bit A."/>
            <person name="Patnaik S."/>
            <person name="Patel N."/>
            <person name="Shah T.M."/>
            <person name="Hinsu A."/>
            <person name="Jena J.K."/>
        </authorList>
    </citation>
    <scope>NUCLEOTIDE SEQUENCE</scope>
    <source>
        <strain evidence="1">CIFAMagur01</strain>
        <tissue evidence="1">Testis</tissue>
    </source>
</reference>
<dbReference type="OrthoDB" id="1917888at2759"/>
<evidence type="ECO:0000313" key="2">
    <source>
        <dbReference type="Proteomes" id="UP000727407"/>
    </source>
</evidence>
<sequence>MSTDQQVHMVSLHGDLIIFQCKHLSPKASEVTFCRVSFNRDLGTFTNKDDEVSLMYKNASRAVSIVRCAAAVNARMRQRVPCVLLRLHRKASQGFKYMLYSLTGKTRAKLHAEFSWPYEISEDVSILRGPTLVWSYQDVVFYTSAETGGVKEVPMHLRVNFIGELPLPQRHLVVLGSEKTTEENGEDKPLLYLLEDGRTFGADRLLPAAYSVVVRCMLVPSAQTVDGSLGSTVVAVTSRKQLVWFENGLPEEVCPLPYDEPQSVRLVYTGSGCLIAVVFGHGNVCAVWKDSFKVAACWTDVRLLLVDDFIGAGFEQMLLVFEEIDSADGTLGKFLLTDLAGVCYLHGGPEGGDGRQCETAEENMNLTIQALEARLRSGLVFQQELRRDLCVKDRVIQQCVSALRDLLSDRKHVMSPAPQEGLVSLLDDQSEEDECAPSCVRREMTFDESLPKVERVWHRVIAQTLVFGALLTPANQTTESESGVMMAAVVATPTLVQSLNKTLCYPEPLTSAPSGPPDAKRSKFPSGTAILLTTDLAPLLTSDPDKCSVLLCFSTSDAGSSALHCELVRLNLKGALEGKFQLRLLEDCSLDSDESREDLLSLMAASQFWVFRLVSTDHTVVDVSRFLEEKFGAKRVQISPQYLLSRSTHPSSVSMLFHWKPCSSFDGILDVYSSDHLGLLGFLDSFCNFLPSSHCISLLRTGQGRNKSPALFMEHEILTIKEGVAELIHSDPKEPSELHVHVHPEQWLNERSAQLRPPVEVKRYQKMVERAIDLKMTSDVAVLMEAELNGKFSIPRRFAHRNSRVLFHGLTQGRTGLVASSGQGILANVD</sequence>
<dbReference type="GO" id="GO:1905168">
    <property type="term" value="P:positive regulation of double-strand break repair via homologous recombination"/>
    <property type="evidence" value="ECO:0007669"/>
    <property type="project" value="TreeGrafter"/>
</dbReference>
<evidence type="ECO:0000313" key="1">
    <source>
        <dbReference type="EMBL" id="KAF5892066.1"/>
    </source>
</evidence>
<dbReference type="GO" id="GO:1990414">
    <property type="term" value="P:replication-born double-strand break repair via sister chromatid exchange"/>
    <property type="evidence" value="ECO:0007669"/>
    <property type="project" value="TreeGrafter"/>
</dbReference>
<comment type="caution">
    <text evidence="1">The sequence shown here is derived from an EMBL/GenBank/DDBJ whole genome shotgun (WGS) entry which is preliminary data.</text>
</comment>
<dbReference type="PANTHER" id="PTHR28450:SF1">
    <property type="entry name" value="FANCONI ANEMIA GROUP B PROTEIN"/>
    <property type="match status" value="1"/>
</dbReference>
<dbReference type="GO" id="GO:2000042">
    <property type="term" value="P:negative regulation of double-strand break repair via homologous recombination"/>
    <property type="evidence" value="ECO:0007669"/>
    <property type="project" value="TreeGrafter"/>
</dbReference>
<keyword evidence="2" id="KW-1185">Reference proteome</keyword>